<protein>
    <submittedName>
        <fullName evidence="1">Uncharacterized protein</fullName>
    </submittedName>
</protein>
<gene>
    <name evidence="1" type="ORF">SNOG_04363</name>
</gene>
<dbReference type="InParanoid" id="Q0UV51"/>
<dbReference type="AlphaFoldDB" id="Q0UV51"/>
<organism evidence="1 2">
    <name type="scientific">Phaeosphaeria nodorum (strain SN15 / ATCC MYA-4574 / FGSC 10173)</name>
    <name type="common">Glume blotch fungus</name>
    <name type="synonym">Parastagonospora nodorum</name>
    <dbReference type="NCBI Taxonomy" id="321614"/>
    <lineage>
        <taxon>Eukaryota</taxon>
        <taxon>Fungi</taxon>
        <taxon>Dikarya</taxon>
        <taxon>Ascomycota</taxon>
        <taxon>Pezizomycotina</taxon>
        <taxon>Dothideomycetes</taxon>
        <taxon>Pleosporomycetidae</taxon>
        <taxon>Pleosporales</taxon>
        <taxon>Pleosporineae</taxon>
        <taxon>Phaeosphaeriaceae</taxon>
        <taxon>Parastagonospora</taxon>
    </lineage>
</organism>
<name>Q0UV51_PHANO</name>
<dbReference type="Proteomes" id="UP000001055">
    <property type="component" value="Unassembled WGS sequence"/>
</dbReference>
<dbReference type="GeneID" id="5971650"/>
<sequence length="104" mass="11311">MDRYSLPTLGKWSMGSTVREAAGAHVGKDSGVAIATLIDTALIERPAVLFLYTYFNRTHAPRTAARVHHNAKIASRRVVPDGLTGILPPVKLHTQEPFTETSST</sequence>
<evidence type="ECO:0000313" key="1">
    <source>
        <dbReference type="EMBL" id="EAT88123.1"/>
    </source>
</evidence>
<evidence type="ECO:0000313" key="2">
    <source>
        <dbReference type="Proteomes" id="UP000001055"/>
    </source>
</evidence>
<accession>Q0UV51</accession>
<dbReference type="KEGG" id="pno:SNOG_04363"/>
<reference evidence="2" key="1">
    <citation type="journal article" date="2007" name="Plant Cell">
        <title>Dothideomycete-plant interactions illuminated by genome sequencing and EST analysis of the wheat pathogen Stagonospora nodorum.</title>
        <authorList>
            <person name="Hane J.K."/>
            <person name="Lowe R.G."/>
            <person name="Solomon P.S."/>
            <person name="Tan K.C."/>
            <person name="Schoch C.L."/>
            <person name="Spatafora J.W."/>
            <person name="Crous P.W."/>
            <person name="Kodira C."/>
            <person name="Birren B.W."/>
            <person name="Galagan J.E."/>
            <person name="Torriani S.F."/>
            <person name="McDonald B.A."/>
            <person name="Oliver R.P."/>
        </authorList>
    </citation>
    <scope>NUCLEOTIDE SEQUENCE [LARGE SCALE GENOMIC DNA]</scope>
    <source>
        <strain evidence="2">SN15 / ATCC MYA-4574 / FGSC 10173</strain>
    </source>
</reference>
<proteinExistence type="predicted"/>
<dbReference type="RefSeq" id="XP_001794782.1">
    <property type="nucleotide sequence ID" value="XM_001794730.1"/>
</dbReference>
<dbReference type="EMBL" id="CH445330">
    <property type="protein sequence ID" value="EAT88123.1"/>
    <property type="molecule type" value="Genomic_DNA"/>
</dbReference>